<name>A0A7C9BA85_9BACT</name>
<keyword evidence="3" id="KW-0378">Hydrolase</keyword>
<comment type="caution">
    <text evidence="3">The sequence shown here is derived from an EMBL/GenBank/DDBJ whole genome shotgun (WGS) entry which is preliminary data.</text>
</comment>
<evidence type="ECO:0000256" key="1">
    <source>
        <dbReference type="SAM" id="Phobius"/>
    </source>
</evidence>
<dbReference type="AlphaFoldDB" id="A0A7C9BA85"/>
<feature type="transmembrane region" description="Helical" evidence="1">
    <location>
        <begin position="177"/>
        <end position="200"/>
    </location>
</feature>
<evidence type="ECO:0000259" key="2">
    <source>
        <dbReference type="Pfam" id="PF02517"/>
    </source>
</evidence>
<organism evidence="3 4">
    <name type="scientific">Salmonirosea aquatica</name>
    <dbReference type="NCBI Taxonomy" id="2654236"/>
    <lineage>
        <taxon>Bacteria</taxon>
        <taxon>Pseudomonadati</taxon>
        <taxon>Bacteroidota</taxon>
        <taxon>Cytophagia</taxon>
        <taxon>Cytophagales</taxon>
        <taxon>Spirosomataceae</taxon>
        <taxon>Salmonirosea</taxon>
    </lineage>
</organism>
<keyword evidence="3" id="KW-0482">Metalloprotease</keyword>
<feature type="transmembrane region" description="Helical" evidence="1">
    <location>
        <begin position="20"/>
        <end position="43"/>
    </location>
</feature>
<keyword evidence="4" id="KW-1185">Reference proteome</keyword>
<keyword evidence="1" id="KW-0812">Transmembrane</keyword>
<dbReference type="GO" id="GO:0080120">
    <property type="term" value="P:CAAX-box protein maturation"/>
    <property type="evidence" value="ECO:0007669"/>
    <property type="project" value="UniProtKB-ARBA"/>
</dbReference>
<dbReference type="GO" id="GO:0008237">
    <property type="term" value="F:metallopeptidase activity"/>
    <property type="evidence" value="ECO:0007669"/>
    <property type="project" value="UniProtKB-KW"/>
</dbReference>
<dbReference type="RefSeq" id="WP_152757061.1">
    <property type="nucleotide sequence ID" value="NZ_WHLY01000002.1"/>
</dbReference>
<keyword evidence="1" id="KW-1133">Transmembrane helix</keyword>
<feature type="transmembrane region" description="Helical" evidence="1">
    <location>
        <begin position="288"/>
        <end position="307"/>
    </location>
</feature>
<dbReference type="GO" id="GO:0006508">
    <property type="term" value="P:proteolysis"/>
    <property type="evidence" value="ECO:0007669"/>
    <property type="project" value="UniProtKB-KW"/>
</dbReference>
<dbReference type="InterPro" id="IPR052710">
    <property type="entry name" value="CAAX_protease"/>
</dbReference>
<feature type="transmembrane region" description="Helical" evidence="1">
    <location>
        <begin position="116"/>
        <end position="135"/>
    </location>
</feature>
<feature type="domain" description="CAAX prenyl protease 2/Lysostaphin resistance protein A-like" evidence="2">
    <location>
        <begin position="176"/>
        <end position="264"/>
    </location>
</feature>
<protein>
    <submittedName>
        <fullName evidence="3">CPBP family intramembrane metalloprotease</fullName>
    </submittedName>
</protein>
<gene>
    <name evidence="3" type="ORF">GBK04_04040</name>
</gene>
<dbReference type="InterPro" id="IPR003675">
    <property type="entry name" value="Rce1/LyrA-like_dom"/>
</dbReference>
<reference evidence="3 4" key="1">
    <citation type="submission" date="2019-10" db="EMBL/GenBank/DDBJ databases">
        <title>Draft Genome Sequence of Cytophagaceae sp. SJW1-29.</title>
        <authorList>
            <person name="Choi A."/>
        </authorList>
    </citation>
    <scope>NUCLEOTIDE SEQUENCE [LARGE SCALE GENOMIC DNA]</scope>
    <source>
        <strain evidence="3 4">SJW1-29</strain>
    </source>
</reference>
<dbReference type="Proteomes" id="UP000479293">
    <property type="component" value="Unassembled WGS sequence"/>
</dbReference>
<dbReference type="PANTHER" id="PTHR36435:SF1">
    <property type="entry name" value="CAAX AMINO TERMINAL PROTEASE FAMILY PROTEIN"/>
    <property type="match status" value="1"/>
</dbReference>
<evidence type="ECO:0000313" key="4">
    <source>
        <dbReference type="Proteomes" id="UP000479293"/>
    </source>
</evidence>
<feature type="transmembrane region" description="Helical" evidence="1">
    <location>
        <begin position="212"/>
        <end position="233"/>
    </location>
</feature>
<keyword evidence="3" id="KW-0645">Protease</keyword>
<feature type="transmembrane region" description="Helical" evidence="1">
    <location>
        <begin position="72"/>
        <end position="96"/>
    </location>
</feature>
<proteinExistence type="predicted"/>
<dbReference type="GO" id="GO:0004175">
    <property type="term" value="F:endopeptidase activity"/>
    <property type="evidence" value="ECO:0007669"/>
    <property type="project" value="UniProtKB-ARBA"/>
</dbReference>
<dbReference type="EMBL" id="WHLY01000002">
    <property type="protein sequence ID" value="MPR32538.1"/>
    <property type="molecule type" value="Genomic_DNA"/>
</dbReference>
<accession>A0A7C9BA85</accession>
<evidence type="ECO:0000313" key="3">
    <source>
        <dbReference type="EMBL" id="MPR32538.1"/>
    </source>
</evidence>
<sequence>MQNTTPLTLPSRVPNTWRSLLVLVGFILVGMSVGNILAVLVLVKVLGSGQGIADMDIINTLIRSPQDVPNGWYALLLLQAMAHVSTYLIPPLLYWFYIERRKLHDFRTRPFTPPVLWGLTLVVVLAFMPLNSLIIEWNAEMKLPDALGGVEQWMRSQEDQLARLTDFMTAFETPKQFVVAMLVIGVLPAIGEEVLFRGVLQRKLTEQWVNPHLAIWVAAALFSAIHVQFYGFLPRMLLGALFGYLYYWSGSLLIAIFAHFVNNGIMVLMLYLYHLGLVDYNIEDNESVPWPAALASLVVTVALLYGIRRQSKPQVA</sequence>
<dbReference type="PANTHER" id="PTHR36435">
    <property type="entry name" value="SLR1288 PROTEIN"/>
    <property type="match status" value="1"/>
</dbReference>
<dbReference type="Pfam" id="PF02517">
    <property type="entry name" value="Rce1-like"/>
    <property type="match status" value="1"/>
</dbReference>
<keyword evidence="1" id="KW-0472">Membrane</keyword>
<feature type="transmembrane region" description="Helical" evidence="1">
    <location>
        <begin position="245"/>
        <end position="273"/>
    </location>
</feature>